<dbReference type="GeneID" id="64980997"/>
<dbReference type="AlphaFoldDB" id="A0AAP8PPM3"/>
<proteinExistence type="inferred from homology"/>
<evidence type="ECO:0000256" key="1">
    <source>
        <dbReference type="ARBA" id="ARBA00008128"/>
    </source>
</evidence>
<evidence type="ECO:0000259" key="2">
    <source>
        <dbReference type="Pfam" id="PF11181"/>
    </source>
</evidence>
<comment type="caution">
    <text evidence="3">The sequence shown here is derived from an EMBL/GenBank/DDBJ whole genome shotgun (WGS) entry which is preliminary data.</text>
</comment>
<comment type="similarity">
    <text evidence="1">Belongs to the UPF0355 family.</text>
</comment>
<dbReference type="Proteomes" id="UP000242470">
    <property type="component" value="Unassembled WGS sequence"/>
</dbReference>
<feature type="domain" description="General stress protein 17M-like" evidence="2">
    <location>
        <begin position="4"/>
        <end position="95"/>
    </location>
</feature>
<evidence type="ECO:0000313" key="4">
    <source>
        <dbReference type="Proteomes" id="UP000242470"/>
    </source>
</evidence>
<dbReference type="EMBL" id="PPQW01000020">
    <property type="protein sequence ID" value="PNZ68179.1"/>
    <property type="molecule type" value="Genomic_DNA"/>
</dbReference>
<organism evidence="3 4">
    <name type="scientific">Staphylococcus auricularis</name>
    <dbReference type="NCBI Taxonomy" id="29379"/>
    <lineage>
        <taxon>Bacteria</taxon>
        <taxon>Bacillati</taxon>
        <taxon>Bacillota</taxon>
        <taxon>Bacilli</taxon>
        <taxon>Bacillales</taxon>
        <taxon>Staphylococcaceae</taxon>
        <taxon>Staphylococcus</taxon>
    </lineage>
</organism>
<protein>
    <submittedName>
        <fullName evidence="3">General stress protein</fullName>
    </submittedName>
</protein>
<sequence length="110" mass="12798">MSTVVREYTNDEKLQEIIEKLVDNGISNEDIFVLSHDDDRTTRIVNNTGINHINYNKYDLGESFDKKGDELREKFQEVGLTEDQASEYEADMDEGKVFLLVKDEKAEEYL</sequence>
<dbReference type="InterPro" id="IPR025889">
    <property type="entry name" value="GSP17M-like_dom"/>
</dbReference>
<dbReference type="Pfam" id="PF11181">
    <property type="entry name" value="YflT"/>
    <property type="match status" value="1"/>
</dbReference>
<dbReference type="RefSeq" id="WP_059106254.1">
    <property type="nucleotide sequence ID" value="NZ_AP024589.1"/>
</dbReference>
<gene>
    <name evidence="3" type="ORF">CD158_04085</name>
</gene>
<evidence type="ECO:0000313" key="3">
    <source>
        <dbReference type="EMBL" id="PNZ68179.1"/>
    </source>
</evidence>
<accession>A0AAP8PPM3</accession>
<name>A0AAP8PPM3_9STAP</name>
<reference evidence="3 4" key="1">
    <citation type="submission" date="2017-08" db="EMBL/GenBank/DDBJ databases">
        <title>Draft genome sequences of 64 type strains of genus Staph aureus.</title>
        <authorList>
            <person name="Cole K."/>
            <person name="Golubchik T."/>
            <person name="Russell J."/>
            <person name="Foster D."/>
            <person name="Llewelyn M."/>
            <person name="Wilson D."/>
            <person name="Crook D."/>
            <person name="Paul J."/>
        </authorList>
    </citation>
    <scope>NUCLEOTIDE SEQUENCE [LARGE SCALE GENOMIC DNA]</scope>
    <source>
        <strain evidence="3 4">NCTC 12101</strain>
    </source>
</reference>